<evidence type="ECO:0000256" key="2">
    <source>
        <dbReference type="ARBA" id="ARBA00004651"/>
    </source>
</evidence>
<comment type="catalytic activity">
    <reaction evidence="1">
        <text>ATP + protein L-histidine = ADP + protein N-phospho-L-histidine.</text>
        <dbReference type="EC" id="2.7.13.3"/>
    </reaction>
</comment>
<dbReference type="SUPFAM" id="SSF47384">
    <property type="entry name" value="Homodimeric domain of signal transducing histidine kinase"/>
    <property type="match status" value="1"/>
</dbReference>
<evidence type="ECO:0000256" key="18">
    <source>
        <dbReference type="SAM" id="Coils"/>
    </source>
</evidence>
<dbReference type="CDD" id="cd00130">
    <property type="entry name" value="PAS"/>
    <property type="match status" value="1"/>
</dbReference>
<dbReference type="PROSITE" id="PS50112">
    <property type="entry name" value="PAS"/>
    <property type="match status" value="1"/>
</dbReference>
<dbReference type="InterPro" id="IPR004358">
    <property type="entry name" value="Sig_transdc_His_kin-like_C"/>
</dbReference>
<dbReference type="InterPro" id="IPR035965">
    <property type="entry name" value="PAS-like_dom_sf"/>
</dbReference>
<dbReference type="InterPro" id="IPR036097">
    <property type="entry name" value="HisK_dim/P_sf"/>
</dbReference>
<comment type="subcellular location">
    <subcellularLocation>
        <location evidence="2">Cell membrane</location>
        <topology evidence="2">Multi-pass membrane protein</topology>
    </subcellularLocation>
</comment>
<keyword evidence="12" id="KW-0843">Virulence</keyword>
<dbReference type="InterPro" id="IPR003594">
    <property type="entry name" value="HATPase_dom"/>
</dbReference>
<dbReference type="CDD" id="cd17546">
    <property type="entry name" value="REC_hyHK_CKI1_RcsC-like"/>
    <property type="match status" value="1"/>
</dbReference>
<dbReference type="SMART" id="SM00387">
    <property type="entry name" value="HATPase_c"/>
    <property type="match status" value="1"/>
</dbReference>
<dbReference type="InterPro" id="IPR036641">
    <property type="entry name" value="HPT_dom_sf"/>
</dbReference>
<dbReference type="InterPro" id="IPR005467">
    <property type="entry name" value="His_kinase_dom"/>
</dbReference>
<evidence type="ECO:0000313" key="26">
    <source>
        <dbReference type="Proteomes" id="UP000562027"/>
    </source>
</evidence>
<dbReference type="Gene3D" id="3.30.450.20">
    <property type="entry name" value="PAS domain"/>
    <property type="match status" value="2"/>
</dbReference>
<feature type="transmembrane region" description="Helical" evidence="19">
    <location>
        <begin position="55"/>
        <end position="73"/>
    </location>
</feature>
<dbReference type="RefSeq" id="WP_184298373.1">
    <property type="nucleotide sequence ID" value="NZ_JACHLP010000003.1"/>
</dbReference>
<dbReference type="Proteomes" id="UP000562027">
    <property type="component" value="Unassembled WGS sequence"/>
</dbReference>
<organism evidence="25 26">
    <name type="scientific">Roseateles oligotrophus</name>
    <dbReference type="NCBI Taxonomy" id="1769250"/>
    <lineage>
        <taxon>Bacteria</taxon>
        <taxon>Pseudomonadati</taxon>
        <taxon>Pseudomonadota</taxon>
        <taxon>Betaproteobacteria</taxon>
        <taxon>Burkholderiales</taxon>
        <taxon>Sphaerotilaceae</taxon>
        <taxon>Roseateles</taxon>
    </lineage>
</organism>
<dbReference type="NCBIfam" id="TIGR00229">
    <property type="entry name" value="sensory_box"/>
    <property type="match status" value="2"/>
</dbReference>
<dbReference type="GO" id="GO:0000155">
    <property type="term" value="F:phosphorelay sensor kinase activity"/>
    <property type="evidence" value="ECO:0007669"/>
    <property type="project" value="InterPro"/>
</dbReference>
<keyword evidence="18" id="KW-0175">Coiled coil</keyword>
<feature type="modified residue" description="Phosphohistidine" evidence="16">
    <location>
        <position position="951"/>
    </location>
</feature>
<evidence type="ECO:0000259" key="21">
    <source>
        <dbReference type="PROSITE" id="PS50110"/>
    </source>
</evidence>
<evidence type="ECO:0000259" key="23">
    <source>
        <dbReference type="PROSITE" id="PS50113"/>
    </source>
</evidence>
<keyword evidence="10 19" id="KW-1133">Transmembrane helix</keyword>
<dbReference type="PROSITE" id="PS50110">
    <property type="entry name" value="RESPONSE_REGULATORY"/>
    <property type="match status" value="1"/>
</dbReference>
<feature type="domain" description="Histidine kinase" evidence="20">
    <location>
        <begin position="503"/>
        <end position="719"/>
    </location>
</feature>
<dbReference type="Pfam" id="PF13188">
    <property type="entry name" value="PAS_8"/>
    <property type="match status" value="1"/>
</dbReference>
<feature type="transmembrane region" description="Helical" evidence="19">
    <location>
        <begin position="21"/>
        <end position="43"/>
    </location>
</feature>
<dbReference type="Pfam" id="PF08448">
    <property type="entry name" value="PAS_4"/>
    <property type="match status" value="1"/>
</dbReference>
<evidence type="ECO:0000259" key="20">
    <source>
        <dbReference type="PROSITE" id="PS50109"/>
    </source>
</evidence>
<dbReference type="Gene3D" id="3.40.50.2300">
    <property type="match status" value="1"/>
</dbReference>
<keyword evidence="6 19" id="KW-0812">Transmembrane</keyword>
<comment type="function">
    <text evidence="14">Member of the two-component regulatory system BvgS/BvgA. Phosphorylates BvgA via a four-step phosphorelay in response to environmental signals.</text>
</comment>
<dbReference type="Pfam" id="PF01627">
    <property type="entry name" value="Hpt"/>
    <property type="match status" value="1"/>
</dbReference>
<dbReference type="SUPFAM" id="SSF47226">
    <property type="entry name" value="Histidine-containing phosphotransfer domain, HPT domain"/>
    <property type="match status" value="1"/>
</dbReference>
<proteinExistence type="predicted"/>
<evidence type="ECO:0000256" key="17">
    <source>
        <dbReference type="PROSITE-ProRule" id="PRU00169"/>
    </source>
</evidence>
<dbReference type="PANTHER" id="PTHR45339">
    <property type="entry name" value="HYBRID SIGNAL TRANSDUCTION HISTIDINE KINASE J"/>
    <property type="match status" value="1"/>
</dbReference>
<reference evidence="25 26" key="1">
    <citation type="submission" date="2020-08" db="EMBL/GenBank/DDBJ databases">
        <title>Functional genomics of gut bacteria from endangered species of beetles.</title>
        <authorList>
            <person name="Carlos-Shanley C."/>
        </authorList>
    </citation>
    <scope>NUCLEOTIDE SEQUENCE [LARGE SCALE GENOMIC DNA]</scope>
    <source>
        <strain evidence="25 26">S00239</strain>
    </source>
</reference>
<evidence type="ECO:0000256" key="12">
    <source>
        <dbReference type="ARBA" id="ARBA00023026"/>
    </source>
</evidence>
<feature type="transmembrane region" description="Helical" evidence="19">
    <location>
        <begin position="163"/>
        <end position="181"/>
    </location>
</feature>
<keyword evidence="5 17" id="KW-0597">Phosphoprotein</keyword>
<dbReference type="InterPro" id="IPR036890">
    <property type="entry name" value="HATPase_C_sf"/>
</dbReference>
<evidence type="ECO:0000256" key="9">
    <source>
        <dbReference type="ARBA" id="ARBA00022840"/>
    </source>
</evidence>
<feature type="modified residue" description="4-aspartylphosphate" evidence="17">
    <location>
        <position position="795"/>
    </location>
</feature>
<feature type="domain" description="HPt" evidence="24">
    <location>
        <begin position="909"/>
        <end position="1010"/>
    </location>
</feature>
<evidence type="ECO:0000256" key="1">
    <source>
        <dbReference type="ARBA" id="ARBA00000085"/>
    </source>
</evidence>
<dbReference type="SUPFAM" id="SSF55874">
    <property type="entry name" value="ATPase domain of HSP90 chaperone/DNA topoisomerase II/histidine kinase"/>
    <property type="match status" value="1"/>
</dbReference>
<evidence type="ECO:0000256" key="3">
    <source>
        <dbReference type="ARBA" id="ARBA00012438"/>
    </source>
</evidence>
<dbReference type="SUPFAM" id="SSF52172">
    <property type="entry name" value="CheY-like"/>
    <property type="match status" value="1"/>
</dbReference>
<dbReference type="SMART" id="SM00448">
    <property type="entry name" value="REC"/>
    <property type="match status" value="1"/>
</dbReference>
<dbReference type="Pfam" id="PF02518">
    <property type="entry name" value="HATPase_c"/>
    <property type="match status" value="1"/>
</dbReference>
<evidence type="ECO:0000256" key="11">
    <source>
        <dbReference type="ARBA" id="ARBA00023012"/>
    </source>
</evidence>
<evidence type="ECO:0000256" key="15">
    <source>
        <dbReference type="ARBA" id="ARBA00070152"/>
    </source>
</evidence>
<keyword evidence="4" id="KW-1003">Cell membrane</keyword>
<dbReference type="Gene3D" id="3.30.565.10">
    <property type="entry name" value="Histidine kinase-like ATPase, C-terminal domain"/>
    <property type="match status" value="1"/>
</dbReference>
<evidence type="ECO:0000256" key="7">
    <source>
        <dbReference type="ARBA" id="ARBA00022729"/>
    </source>
</evidence>
<dbReference type="SMART" id="SM00091">
    <property type="entry name" value="PAS"/>
    <property type="match status" value="2"/>
</dbReference>
<dbReference type="CDD" id="cd00082">
    <property type="entry name" value="HisKA"/>
    <property type="match status" value="1"/>
</dbReference>
<evidence type="ECO:0000259" key="24">
    <source>
        <dbReference type="PROSITE" id="PS50894"/>
    </source>
</evidence>
<dbReference type="Pfam" id="PF00072">
    <property type="entry name" value="Response_reg"/>
    <property type="match status" value="1"/>
</dbReference>
<evidence type="ECO:0000256" key="16">
    <source>
        <dbReference type="PROSITE-ProRule" id="PRU00110"/>
    </source>
</evidence>
<feature type="domain" description="Response regulatory" evidence="21">
    <location>
        <begin position="743"/>
        <end position="860"/>
    </location>
</feature>
<dbReference type="InterPro" id="IPR013656">
    <property type="entry name" value="PAS_4"/>
</dbReference>
<dbReference type="PROSITE" id="PS50113">
    <property type="entry name" value="PAC"/>
    <property type="match status" value="1"/>
</dbReference>
<evidence type="ECO:0000256" key="19">
    <source>
        <dbReference type="SAM" id="Phobius"/>
    </source>
</evidence>
<name>A0A840L9B8_9BURK</name>
<keyword evidence="7" id="KW-0732">Signal</keyword>
<evidence type="ECO:0000313" key="25">
    <source>
        <dbReference type="EMBL" id="MBB4843272.1"/>
    </source>
</evidence>
<dbReference type="PROSITE" id="PS50109">
    <property type="entry name" value="HIS_KIN"/>
    <property type="match status" value="1"/>
</dbReference>
<dbReference type="InterPro" id="IPR000700">
    <property type="entry name" value="PAS-assoc_C"/>
</dbReference>
<evidence type="ECO:0000259" key="22">
    <source>
        <dbReference type="PROSITE" id="PS50112"/>
    </source>
</evidence>
<dbReference type="Gene3D" id="1.20.120.160">
    <property type="entry name" value="HPT domain"/>
    <property type="match status" value="1"/>
</dbReference>
<dbReference type="InterPro" id="IPR008207">
    <property type="entry name" value="Sig_transdc_His_kin_Hpt_dom"/>
</dbReference>
<dbReference type="GO" id="GO:0005886">
    <property type="term" value="C:plasma membrane"/>
    <property type="evidence" value="ECO:0007669"/>
    <property type="project" value="UniProtKB-SubCell"/>
</dbReference>
<evidence type="ECO:0000256" key="5">
    <source>
        <dbReference type="ARBA" id="ARBA00022553"/>
    </source>
</evidence>
<evidence type="ECO:0000256" key="8">
    <source>
        <dbReference type="ARBA" id="ARBA00022741"/>
    </source>
</evidence>
<dbReference type="FunFam" id="3.30.565.10:FF:000010">
    <property type="entry name" value="Sensor histidine kinase RcsC"/>
    <property type="match status" value="1"/>
</dbReference>
<keyword evidence="26" id="KW-1185">Reference proteome</keyword>
<dbReference type="GO" id="GO:0005524">
    <property type="term" value="F:ATP binding"/>
    <property type="evidence" value="ECO:0007669"/>
    <property type="project" value="UniProtKB-KW"/>
</dbReference>
<gene>
    <name evidence="25" type="ORF">HNP55_001791</name>
</gene>
<evidence type="ECO:0000256" key="13">
    <source>
        <dbReference type="ARBA" id="ARBA00023136"/>
    </source>
</evidence>
<dbReference type="CDD" id="cd16922">
    <property type="entry name" value="HATPase_EvgS-ArcB-TorS-like"/>
    <property type="match status" value="1"/>
</dbReference>
<dbReference type="AlphaFoldDB" id="A0A840L9B8"/>
<keyword evidence="11" id="KW-0902">Two-component regulatory system</keyword>
<dbReference type="PANTHER" id="PTHR45339:SF1">
    <property type="entry name" value="HYBRID SIGNAL TRANSDUCTION HISTIDINE KINASE J"/>
    <property type="match status" value="1"/>
</dbReference>
<keyword evidence="8" id="KW-0547">Nucleotide-binding</keyword>
<dbReference type="EMBL" id="JACHLP010000003">
    <property type="protein sequence ID" value="MBB4843272.1"/>
    <property type="molecule type" value="Genomic_DNA"/>
</dbReference>
<evidence type="ECO:0000256" key="10">
    <source>
        <dbReference type="ARBA" id="ARBA00022989"/>
    </source>
</evidence>
<comment type="caution">
    <text evidence="25">The sequence shown here is derived from an EMBL/GenBank/DDBJ whole genome shotgun (WGS) entry which is preliminary data.</text>
</comment>
<dbReference type="InterPro" id="IPR000014">
    <property type="entry name" value="PAS"/>
</dbReference>
<dbReference type="Pfam" id="PF00512">
    <property type="entry name" value="HisKA"/>
    <property type="match status" value="1"/>
</dbReference>
<feature type="domain" description="PAC" evidence="23">
    <location>
        <begin position="433"/>
        <end position="485"/>
    </location>
</feature>
<dbReference type="InterPro" id="IPR001789">
    <property type="entry name" value="Sig_transdc_resp-reg_receiver"/>
</dbReference>
<feature type="domain" description="PAS" evidence="22">
    <location>
        <begin position="360"/>
        <end position="430"/>
    </location>
</feature>
<dbReference type="EC" id="2.7.13.3" evidence="3"/>
<keyword evidence="9" id="KW-0067">ATP-binding</keyword>
<dbReference type="Gene3D" id="1.10.287.130">
    <property type="match status" value="1"/>
</dbReference>
<dbReference type="InterPro" id="IPR011006">
    <property type="entry name" value="CheY-like_superfamily"/>
</dbReference>
<protein>
    <recommendedName>
        <fullName evidence="15">Virulence sensor protein BvgS</fullName>
        <ecNumber evidence="3">2.7.13.3</ecNumber>
    </recommendedName>
</protein>
<feature type="transmembrane region" description="Helical" evidence="19">
    <location>
        <begin position="80"/>
        <end position="100"/>
    </location>
</feature>
<dbReference type="PRINTS" id="PR00344">
    <property type="entry name" value="BCTRLSENSOR"/>
</dbReference>
<dbReference type="SMART" id="SM00388">
    <property type="entry name" value="HisKA"/>
    <property type="match status" value="1"/>
</dbReference>
<dbReference type="SUPFAM" id="SSF55785">
    <property type="entry name" value="PYP-like sensor domain (PAS domain)"/>
    <property type="match status" value="2"/>
</dbReference>
<feature type="transmembrane region" description="Helical" evidence="19">
    <location>
        <begin position="106"/>
        <end position="123"/>
    </location>
</feature>
<keyword evidence="13 19" id="KW-0472">Membrane</keyword>
<accession>A0A840L9B8</accession>
<sequence>MQAAAQSLQDFRRHLDAAAKRSASGLLLLVMLGASAQLLSLALQFEQAWDQRVLRMAPGGLFFAVAALSLFLIQRHSVRLGVGIFCCVAMLLQFSSALFYGLGLHSSGMVAVVCLLVVMGLLVGPRAAKWATPFALLGVLLLWQLEAQGLIGPPAPAMLPPLASYAVVFMVSCLVVGWLSLRYGSLFWEVISSLESSRQLLAETLHAQQLAAQDLRESEDRLRVLLDNSLSCIVILDGETAALRFANAQTLQTFGCERASELDSSLLFPGGPYSREQAMLWVRRTLDQGAQYFEWQSRRSDGSPIWWDLKLDRLLIGGESCVVSFGHDITERVRAESELRIQRSRLEEQVRERTSELMLEKQRLLDIIEALPITLSIRDLQGRYTLINRSFEQASGQRRDQVLGLSARHFLTPEMAAEIADTDAQVMAGAASATTESQFIHPMEGAHDYLIVTVPLLDGRKKPYAVLNLGTDVTSLKRLQRELSQAKDEAERLARVKSEFLANMSHEIRTPLNAVLGLAQLGIGRSADPAAARNGFERIVRSGRHLLSVINDILDYSKVESGKLEIDSQPANLSQLSKEVIGLVAERAEAKHLRLRLDYKLLEDWVALDALRVTQILVNLLANAIKFTDQGEVRLSMSQQDDTLLLSVSDSGVGIAPEQQSRIFKAFEQADSSITRQFGGTGLGLSISNRLAQAMGGLITVTSTLGKGSCFTLRLPWVQVKPEDQHEAAPMRMTGPDLLRGLRILIVDDVDINREILHDLLALAGAEVMSADGGPQAIARVQEAGPDGYDLVLMDVQMPEMDGYEATRCLHQLAPQLRVIALTAHALPEEKRKCTEAGMQGHISKPIDQVELMRTLLIQAEPLERRGPGGMRASQFAALDELAAETQPKPRSLIWPDLPGTDFDTALTRCAGRQELLAKLLGTFAKQYAQYQSVFEEARIGGLPALGSAAHRLKGLSGNLGLLQLSRCAERLEVATGSRGDPTDVPAALTALIREIAPMVSSIVSWHEAYTARAGA</sequence>
<evidence type="ECO:0000256" key="6">
    <source>
        <dbReference type="ARBA" id="ARBA00022692"/>
    </source>
</evidence>
<feature type="coiled-coil region" evidence="18">
    <location>
        <begin position="473"/>
        <end position="503"/>
    </location>
</feature>
<dbReference type="InterPro" id="IPR003661">
    <property type="entry name" value="HisK_dim/P_dom"/>
</dbReference>
<evidence type="ECO:0000256" key="14">
    <source>
        <dbReference type="ARBA" id="ARBA00058004"/>
    </source>
</evidence>
<dbReference type="PROSITE" id="PS50894">
    <property type="entry name" value="HPT"/>
    <property type="match status" value="1"/>
</dbReference>
<evidence type="ECO:0000256" key="4">
    <source>
        <dbReference type="ARBA" id="ARBA00022475"/>
    </source>
</evidence>